<dbReference type="EMBL" id="DVJN01000064">
    <property type="protein sequence ID" value="HIS92028.1"/>
    <property type="molecule type" value="Genomic_DNA"/>
</dbReference>
<dbReference type="GO" id="GO:0030420">
    <property type="term" value="P:establishment of competence for transformation"/>
    <property type="evidence" value="ECO:0007669"/>
    <property type="project" value="InterPro"/>
</dbReference>
<comment type="caution">
    <text evidence="8">The sequence shown here is derived from an EMBL/GenBank/DDBJ whole genome shotgun (WGS) entry which is preliminary data.</text>
</comment>
<dbReference type="InterPro" id="IPR004477">
    <property type="entry name" value="ComEC_N"/>
</dbReference>
<dbReference type="InterPro" id="IPR035681">
    <property type="entry name" value="ComA-like_MBL"/>
</dbReference>
<accession>A0A9D1FYQ2</accession>
<organism evidence="8 9">
    <name type="scientific">Candidatus Alectryocaccomicrobium excrementavium</name>
    <dbReference type="NCBI Taxonomy" id="2840668"/>
    <lineage>
        <taxon>Bacteria</taxon>
        <taxon>Bacillati</taxon>
        <taxon>Bacillota</taxon>
        <taxon>Clostridia</taxon>
        <taxon>Candidatus Alectryocaccomicrobium</taxon>
    </lineage>
</organism>
<keyword evidence="5 6" id="KW-0472">Membrane</keyword>
<gene>
    <name evidence="8" type="ORF">IAA84_03325</name>
</gene>
<evidence type="ECO:0000313" key="8">
    <source>
        <dbReference type="EMBL" id="HIS92028.1"/>
    </source>
</evidence>
<evidence type="ECO:0000256" key="2">
    <source>
        <dbReference type="ARBA" id="ARBA00022475"/>
    </source>
</evidence>
<feature type="transmembrane region" description="Helical" evidence="6">
    <location>
        <begin position="12"/>
        <end position="43"/>
    </location>
</feature>
<dbReference type="CDD" id="cd07731">
    <property type="entry name" value="ComA-like_MBL-fold"/>
    <property type="match status" value="1"/>
</dbReference>
<keyword evidence="4 6" id="KW-1133">Transmembrane helix</keyword>
<dbReference type="NCBIfam" id="TIGR00360">
    <property type="entry name" value="ComEC_N-term"/>
    <property type="match status" value="1"/>
</dbReference>
<feature type="transmembrane region" description="Helical" evidence="6">
    <location>
        <begin position="364"/>
        <end position="383"/>
    </location>
</feature>
<dbReference type="InterPro" id="IPR052159">
    <property type="entry name" value="Competence_DNA_uptake"/>
</dbReference>
<dbReference type="InterPro" id="IPR036866">
    <property type="entry name" value="RibonucZ/Hydroxyglut_hydro"/>
</dbReference>
<sequence>MLRKFLRCRRITAIAIALIAGMLVAHFYAVPLWCWGALALLGLGGACAWRRPGRAGLMLIGVAGLGAALLLLAETRPALPAEESVTLEGTVVEAPAYQEEQERAVLVVQDAALGKVRLYLNAAEAAVAGVRAGDVVRANARLWLDPPEDFALYLWRYGIAASAFADEAAFEPGRVSFARVRDTVRDSIAVRIEALFPRTADLVTALVLGDRSELEDEQNDAYARAGVAHLLAVSGLHVSIIAELLDKTLRKLRMPRGAVLGVVFCALLAYSALVGMGASIVRAVLMYAIAGIGRQMGRPRDGLQCLSAAAVIQLLARPLWLFDAGFILSYTAIAGIQLVGEPIFARLQGRLRHRATRYVVQNLLMSYGACVGTLPCVVAVYGWTSSYGLLFNLLAIPLSVYAMYACVAVLLVGMVWLPAGMLLSGIPEDLLLLLDGLTEWAASLPGGVLFLRTWTAWFIVLVALAAVLASGRLKIPRRAATAMLAALPLLLVGYEVGARLLPQGEVRVVFLDVEQADSAAIHAQGRLYFVDVGERYSDAADYAAHNGGRVEAVFLSHLHDDHAGGLEEVLESVSVGAVYVPAGWENYDVEEDSANALAVAREAGVPVVSLSAGDTVRLSEGVTATVLAPGPAAEGGEDANAISMVLEVRYGAAAALFTGDLPADCEPDALPDIDLLKVAHHGSAGSTSSIFLAETAPSVAVISVGEGNPYGHPAEETLERLEAAGVRYFRTDWNGNIECVLQADGSVFASVEKEGQS</sequence>
<dbReference type="Pfam" id="PF03772">
    <property type="entry name" value="Competence"/>
    <property type="match status" value="1"/>
</dbReference>
<evidence type="ECO:0000313" key="9">
    <source>
        <dbReference type="Proteomes" id="UP000824140"/>
    </source>
</evidence>
<feature type="transmembrane region" description="Helical" evidence="6">
    <location>
        <begin position="55"/>
        <end position="73"/>
    </location>
</feature>
<evidence type="ECO:0000259" key="7">
    <source>
        <dbReference type="SMART" id="SM00849"/>
    </source>
</evidence>
<evidence type="ECO:0000256" key="5">
    <source>
        <dbReference type="ARBA" id="ARBA00023136"/>
    </source>
</evidence>
<name>A0A9D1FYQ2_9FIRM</name>
<feature type="transmembrane region" description="Helical" evidence="6">
    <location>
        <begin position="326"/>
        <end position="344"/>
    </location>
</feature>
<dbReference type="PANTHER" id="PTHR30619">
    <property type="entry name" value="DNA INTERNALIZATION/COMPETENCE PROTEIN COMEC/REC2"/>
    <property type="match status" value="1"/>
</dbReference>
<feature type="transmembrane region" description="Helical" evidence="6">
    <location>
        <begin position="454"/>
        <end position="473"/>
    </location>
</feature>
<proteinExistence type="predicted"/>
<feature type="transmembrane region" description="Helical" evidence="6">
    <location>
        <begin position="389"/>
        <end position="418"/>
    </location>
</feature>
<dbReference type="Pfam" id="PF13567">
    <property type="entry name" value="DUF4131"/>
    <property type="match status" value="1"/>
</dbReference>
<dbReference type="Pfam" id="PF00753">
    <property type="entry name" value="Lactamase_B"/>
    <property type="match status" value="1"/>
</dbReference>
<dbReference type="InterPro" id="IPR001279">
    <property type="entry name" value="Metallo-B-lactamas"/>
</dbReference>
<dbReference type="PANTHER" id="PTHR30619:SF1">
    <property type="entry name" value="RECOMBINATION PROTEIN 2"/>
    <property type="match status" value="1"/>
</dbReference>
<reference evidence="8" key="2">
    <citation type="journal article" date="2021" name="PeerJ">
        <title>Extensive microbial diversity within the chicken gut microbiome revealed by metagenomics and culture.</title>
        <authorList>
            <person name="Gilroy R."/>
            <person name="Ravi A."/>
            <person name="Getino M."/>
            <person name="Pursley I."/>
            <person name="Horton D.L."/>
            <person name="Alikhan N.F."/>
            <person name="Baker D."/>
            <person name="Gharbi K."/>
            <person name="Hall N."/>
            <person name="Watson M."/>
            <person name="Adriaenssens E.M."/>
            <person name="Foster-Nyarko E."/>
            <person name="Jarju S."/>
            <person name="Secka A."/>
            <person name="Antonio M."/>
            <person name="Oren A."/>
            <person name="Chaudhuri R.R."/>
            <person name="La Ragione R."/>
            <person name="Hildebrand F."/>
            <person name="Pallen M.J."/>
        </authorList>
    </citation>
    <scope>NUCLEOTIDE SEQUENCE</scope>
    <source>
        <strain evidence="8">13766</strain>
    </source>
</reference>
<evidence type="ECO:0000256" key="1">
    <source>
        <dbReference type="ARBA" id="ARBA00004651"/>
    </source>
</evidence>
<feature type="transmembrane region" description="Helical" evidence="6">
    <location>
        <begin position="257"/>
        <end position="290"/>
    </location>
</feature>
<dbReference type="SMART" id="SM00849">
    <property type="entry name" value="Lactamase_B"/>
    <property type="match status" value="1"/>
</dbReference>
<evidence type="ECO:0000256" key="6">
    <source>
        <dbReference type="SAM" id="Phobius"/>
    </source>
</evidence>
<dbReference type="SUPFAM" id="SSF56281">
    <property type="entry name" value="Metallo-hydrolase/oxidoreductase"/>
    <property type="match status" value="1"/>
</dbReference>
<keyword evidence="2" id="KW-1003">Cell membrane</keyword>
<reference evidence="8" key="1">
    <citation type="submission" date="2020-10" db="EMBL/GenBank/DDBJ databases">
        <authorList>
            <person name="Gilroy R."/>
        </authorList>
    </citation>
    <scope>NUCLEOTIDE SEQUENCE</scope>
    <source>
        <strain evidence="8">13766</strain>
    </source>
</reference>
<dbReference type="InterPro" id="IPR025405">
    <property type="entry name" value="DUF4131"/>
</dbReference>
<dbReference type="GO" id="GO:0005886">
    <property type="term" value="C:plasma membrane"/>
    <property type="evidence" value="ECO:0007669"/>
    <property type="project" value="UniProtKB-SubCell"/>
</dbReference>
<comment type="subcellular location">
    <subcellularLocation>
        <location evidence="1">Cell membrane</location>
        <topology evidence="1">Multi-pass membrane protein</topology>
    </subcellularLocation>
</comment>
<dbReference type="Gene3D" id="3.60.15.10">
    <property type="entry name" value="Ribonuclease Z/Hydroxyacylglutathione hydrolase-like"/>
    <property type="match status" value="1"/>
</dbReference>
<evidence type="ECO:0000256" key="4">
    <source>
        <dbReference type="ARBA" id="ARBA00022989"/>
    </source>
</evidence>
<protein>
    <submittedName>
        <fullName evidence="8">DNA internalization-related competence protein ComEC/Rec2</fullName>
    </submittedName>
</protein>
<dbReference type="Proteomes" id="UP000824140">
    <property type="component" value="Unassembled WGS sequence"/>
</dbReference>
<dbReference type="InterPro" id="IPR004797">
    <property type="entry name" value="Competence_ComEC/Rec2"/>
</dbReference>
<dbReference type="AlphaFoldDB" id="A0A9D1FYQ2"/>
<dbReference type="NCBIfam" id="TIGR00361">
    <property type="entry name" value="ComEC_Rec2"/>
    <property type="match status" value="1"/>
</dbReference>
<keyword evidence="3 6" id="KW-0812">Transmembrane</keyword>
<evidence type="ECO:0000256" key="3">
    <source>
        <dbReference type="ARBA" id="ARBA00022692"/>
    </source>
</evidence>
<feature type="domain" description="Metallo-beta-lactamase" evidence="7">
    <location>
        <begin position="515"/>
        <end position="706"/>
    </location>
</feature>